<gene>
    <name evidence="1" type="ORF">METH_07055</name>
</gene>
<dbReference type="AlphaFoldDB" id="V9W1C3"/>
<organism evidence="1 2">
    <name type="scientific">Leisingera methylohalidivorans DSM 14336</name>
    <dbReference type="NCBI Taxonomy" id="999552"/>
    <lineage>
        <taxon>Bacteria</taxon>
        <taxon>Pseudomonadati</taxon>
        <taxon>Pseudomonadota</taxon>
        <taxon>Alphaproteobacteria</taxon>
        <taxon>Rhodobacterales</taxon>
        <taxon>Roseobacteraceae</taxon>
        <taxon>Leisingera</taxon>
    </lineage>
</organism>
<dbReference type="HOGENOM" id="CLU_3390078_0_0_5"/>
<proteinExistence type="predicted"/>
<evidence type="ECO:0000313" key="2">
    <source>
        <dbReference type="Proteomes" id="UP000018780"/>
    </source>
</evidence>
<dbReference type="Proteomes" id="UP000018780">
    <property type="component" value="Chromosome"/>
</dbReference>
<dbReference type="STRING" id="999552.METH_07055"/>
<sequence length="32" mass="3113">MAAETRIACVDTGPATGTAIAPAPASLEPISE</sequence>
<name>V9W1C3_9RHOB</name>
<keyword evidence="2" id="KW-1185">Reference proteome</keyword>
<dbReference type="KEGG" id="lmd:METH_07055"/>
<evidence type="ECO:0000313" key="1">
    <source>
        <dbReference type="EMBL" id="AHD02972.1"/>
    </source>
</evidence>
<accession>V9W1C3</accession>
<protein>
    <submittedName>
        <fullName evidence="1">Uncharacterized protein</fullName>
    </submittedName>
</protein>
<reference evidence="1 2" key="1">
    <citation type="submission" date="2013-09" db="EMBL/GenBank/DDBJ databases">
        <authorList>
            <consortium name="DOE Joint Genome Institute"/>
            <person name="Klenk H.-P."/>
            <person name="Huntemann M."/>
            <person name="Han J."/>
            <person name="Chen A."/>
            <person name="Kyrpides N."/>
            <person name="Mavromatis K."/>
            <person name="Markowitz V."/>
            <person name="Palaniappan K."/>
            <person name="Ivanova N."/>
            <person name="Schaumberg A."/>
            <person name="Pati A."/>
            <person name="Liolios K."/>
            <person name="Nordberg H.P."/>
            <person name="Cantor M.N."/>
            <person name="Hua S.X."/>
            <person name="Woyke T."/>
        </authorList>
    </citation>
    <scope>NUCLEOTIDE SEQUENCE [LARGE SCALE GENOMIC DNA]</scope>
    <source>
        <strain evidence="1 2">DSM 14336</strain>
    </source>
</reference>
<dbReference type="EMBL" id="CP006773">
    <property type="protein sequence ID" value="AHD02972.1"/>
    <property type="molecule type" value="Genomic_DNA"/>
</dbReference>